<evidence type="ECO:0000313" key="2">
    <source>
        <dbReference type="EMBL" id="KXK61956.1"/>
    </source>
</evidence>
<sequence>MAQAGSRAAGAQSTPPADQTSTDPTPAGGGRVAELEAEVTRLRAEVARLTEQAGGRPAGPARPVEPSFVFSEGQRQELEATGRTVSPFTGARQVGTGRPGDRPREATPDEFSKAKPAEKPAAGRKR</sequence>
<comment type="caution">
    <text evidence="2">The sequence shown here is derived from an EMBL/GenBank/DDBJ whole genome shotgun (WGS) entry which is preliminary data.</text>
</comment>
<organism evidence="2 3">
    <name type="scientific">Micromonospora rosaria</name>
    <dbReference type="NCBI Taxonomy" id="47874"/>
    <lineage>
        <taxon>Bacteria</taxon>
        <taxon>Bacillati</taxon>
        <taxon>Actinomycetota</taxon>
        <taxon>Actinomycetes</taxon>
        <taxon>Micromonosporales</taxon>
        <taxon>Micromonosporaceae</taxon>
        <taxon>Micromonospora</taxon>
    </lineage>
</organism>
<evidence type="ECO:0000313" key="3">
    <source>
        <dbReference type="Proteomes" id="UP000070620"/>
    </source>
</evidence>
<dbReference type="EMBL" id="LRQV01000029">
    <property type="protein sequence ID" value="KXK61956.1"/>
    <property type="molecule type" value="Genomic_DNA"/>
</dbReference>
<reference evidence="2 3" key="1">
    <citation type="submission" date="2016-01" db="EMBL/GenBank/DDBJ databases">
        <title>Whole genome sequence and analysis of Micromonospora rosaria DSM 803, which can produce antibacterial substance rosamicin.</title>
        <authorList>
            <person name="Yang H."/>
            <person name="He X."/>
            <person name="Zhu D."/>
        </authorList>
    </citation>
    <scope>NUCLEOTIDE SEQUENCE [LARGE SCALE GENOMIC DNA]</scope>
    <source>
        <strain evidence="2 3">DSM 803</strain>
    </source>
</reference>
<gene>
    <name evidence="2" type="ORF">AWW66_10980</name>
</gene>
<protein>
    <submittedName>
        <fullName evidence="2">Uncharacterized protein</fullName>
    </submittedName>
</protein>
<evidence type="ECO:0000256" key="1">
    <source>
        <dbReference type="SAM" id="MobiDB-lite"/>
    </source>
</evidence>
<dbReference type="OrthoDB" id="9983243at2"/>
<proteinExistence type="predicted"/>
<feature type="compositionally biased region" description="Polar residues" evidence="1">
    <location>
        <begin position="14"/>
        <end position="24"/>
    </location>
</feature>
<dbReference type="AlphaFoldDB" id="A0A136PUX1"/>
<feature type="compositionally biased region" description="Basic and acidic residues" evidence="1">
    <location>
        <begin position="38"/>
        <end position="48"/>
    </location>
</feature>
<dbReference type="RefSeq" id="WP_067363718.1">
    <property type="nucleotide sequence ID" value="NZ_JBIUBN010000011.1"/>
</dbReference>
<keyword evidence="3" id="KW-1185">Reference proteome</keyword>
<feature type="compositionally biased region" description="Low complexity" evidence="1">
    <location>
        <begin position="1"/>
        <end position="13"/>
    </location>
</feature>
<dbReference type="Proteomes" id="UP000070620">
    <property type="component" value="Unassembled WGS sequence"/>
</dbReference>
<feature type="region of interest" description="Disordered" evidence="1">
    <location>
        <begin position="1"/>
        <end position="126"/>
    </location>
</feature>
<accession>A0A136PUX1</accession>
<feature type="compositionally biased region" description="Basic and acidic residues" evidence="1">
    <location>
        <begin position="99"/>
        <end position="118"/>
    </location>
</feature>
<name>A0A136PUX1_9ACTN</name>